<dbReference type="InterPro" id="IPR020904">
    <property type="entry name" value="Sc_DH/Rdtase_CS"/>
</dbReference>
<accession>A0A0N9UW80</accession>
<sequence>MSDLVGKTALVTGGSRGIGAAIVRRLGQAGAHAAVNYAGSKDAAEALVAEIEAAGGRAFAVQADVSSLVGIEALFAACDAAFGGAPNLDILINNAGVGRGGRDGTLKGAGEALFDELFTVNVKGPHFVTQAALPRLRDGGRIVNIGSMSGKVGQPFAASYAMTKRAIQSLTFSTALAVAKRQITCNCIAPGAVATEFIAALREQPGWDEATAKHTPMGRLGEPEDIAGAVMMLLGDDARWVTGQVIEASGGLAL</sequence>
<dbReference type="PRINTS" id="PR00081">
    <property type="entry name" value="GDHRDH"/>
</dbReference>
<dbReference type="AlphaFoldDB" id="A0A0N9UW80"/>
<dbReference type="PRINTS" id="PR00080">
    <property type="entry name" value="SDRFAMILY"/>
</dbReference>
<dbReference type="RefSeq" id="WP_054587718.1">
    <property type="nucleotide sequence ID" value="NZ_CP012700.1"/>
</dbReference>
<comment type="similarity">
    <text evidence="1">Belongs to the short-chain dehydrogenases/reductases (SDR) family.</text>
</comment>
<dbReference type="InterPro" id="IPR036291">
    <property type="entry name" value="NAD(P)-bd_dom_sf"/>
</dbReference>
<dbReference type="InterPro" id="IPR002347">
    <property type="entry name" value="SDR_fam"/>
</dbReference>
<evidence type="ECO:0000313" key="4">
    <source>
        <dbReference type="Proteomes" id="UP000058074"/>
    </source>
</evidence>
<dbReference type="OrthoDB" id="9790146at2"/>
<dbReference type="Gene3D" id="3.40.50.720">
    <property type="entry name" value="NAD(P)-binding Rossmann-like Domain"/>
    <property type="match status" value="1"/>
</dbReference>
<evidence type="ECO:0000313" key="3">
    <source>
        <dbReference type="EMBL" id="ALH80351.1"/>
    </source>
</evidence>
<dbReference type="KEGG" id="smag:AN936_08200"/>
<dbReference type="PATRIC" id="fig|33050.5.peg.1703"/>
<dbReference type="PANTHER" id="PTHR42760:SF133">
    <property type="entry name" value="3-OXOACYL-[ACYL-CARRIER-PROTEIN] REDUCTASE"/>
    <property type="match status" value="1"/>
</dbReference>
<dbReference type="SUPFAM" id="SSF51735">
    <property type="entry name" value="NAD(P)-binding Rossmann-fold domains"/>
    <property type="match status" value="1"/>
</dbReference>
<dbReference type="Pfam" id="PF13561">
    <property type="entry name" value="adh_short_C2"/>
    <property type="match status" value="1"/>
</dbReference>
<dbReference type="Proteomes" id="UP000058074">
    <property type="component" value="Chromosome"/>
</dbReference>
<organism evidence="3 4">
    <name type="scientific">Sphingopyxis macrogoltabida</name>
    <name type="common">Sphingomonas macrogoltabidus</name>
    <dbReference type="NCBI Taxonomy" id="33050"/>
    <lineage>
        <taxon>Bacteria</taxon>
        <taxon>Pseudomonadati</taxon>
        <taxon>Pseudomonadota</taxon>
        <taxon>Alphaproteobacteria</taxon>
        <taxon>Sphingomonadales</taxon>
        <taxon>Sphingomonadaceae</taxon>
        <taxon>Sphingopyxis</taxon>
    </lineage>
</organism>
<reference evidence="3 4" key="1">
    <citation type="journal article" date="2015" name="Genome Announc.">
        <title>Complete Genome Sequence of Polypropylene Glycol- and Polyethylene Glycol-Degrading Sphingopyxis macrogoltabida Strain EY-1.</title>
        <authorList>
            <person name="Ohtsubo Y."/>
            <person name="Nagata Y."/>
            <person name="Numata M."/>
            <person name="Tsuchikane K."/>
            <person name="Hosoyama A."/>
            <person name="Yamazoe A."/>
            <person name="Tsuda M."/>
            <person name="Fujita N."/>
            <person name="Kawai F."/>
        </authorList>
    </citation>
    <scope>NUCLEOTIDE SEQUENCE [LARGE SCALE GENOMIC DNA]</scope>
    <source>
        <strain evidence="3 4">EY-1</strain>
    </source>
</reference>
<dbReference type="PROSITE" id="PS00061">
    <property type="entry name" value="ADH_SHORT"/>
    <property type="match status" value="1"/>
</dbReference>
<protein>
    <recommendedName>
        <fullName evidence="5">Short-chain dehydrogenase</fullName>
    </recommendedName>
</protein>
<dbReference type="PANTHER" id="PTHR42760">
    <property type="entry name" value="SHORT-CHAIN DEHYDROGENASES/REDUCTASES FAMILY MEMBER"/>
    <property type="match status" value="1"/>
</dbReference>
<dbReference type="GO" id="GO:0016616">
    <property type="term" value="F:oxidoreductase activity, acting on the CH-OH group of donors, NAD or NADP as acceptor"/>
    <property type="evidence" value="ECO:0007669"/>
    <property type="project" value="TreeGrafter"/>
</dbReference>
<evidence type="ECO:0000256" key="2">
    <source>
        <dbReference type="ARBA" id="ARBA00023002"/>
    </source>
</evidence>
<keyword evidence="2" id="KW-0560">Oxidoreductase</keyword>
<gene>
    <name evidence="3" type="ORF">AN936_08200</name>
</gene>
<proteinExistence type="inferred from homology"/>
<name>A0A0N9UW80_SPHMC</name>
<dbReference type="FunFam" id="3.40.50.720:FF:000084">
    <property type="entry name" value="Short-chain dehydrogenase reductase"/>
    <property type="match status" value="1"/>
</dbReference>
<evidence type="ECO:0000256" key="1">
    <source>
        <dbReference type="ARBA" id="ARBA00006484"/>
    </source>
</evidence>
<dbReference type="EMBL" id="CP012700">
    <property type="protein sequence ID" value="ALH80351.1"/>
    <property type="molecule type" value="Genomic_DNA"/>
</dbReference>
<evidence type="ECO:0008006" key="5">
    <source>
        <dbReference type="Google" id="ProtNLM"/>
    </source>
</evidence>